<dbReference type="Gene3D" id="3.40.50.2000">
    <property type="entry name" value="Glycogen Phosphorylase B"/>
    <property type="match status" value="2"/>
</dbReference>
<dbReference type="EMBL" id="SBKQ01000020">
    <property type="protein sequence ID" value="RXR27736.1"/>
    <property type="molecule type" value="Genomic_DNA"/>
</dbReference>
<comment type="caution">
    <text evidence="2">The sequence shown here is derived from an EMBL/GenBank/DDBJ whole genome shotgun (WGS) entry which is preliminary data.</text>
</comment>
<evidence type="ECO:0000313" key="2">
    <source>
        <dbReference type="EMBL" id="RXR27736.1"/>
    </source>
</evidence>
<dbReference type="PANTHER" id="PTHR12526:SF628">
    <property type="entry name" value="MANNOSYLGLUCOSYLGLYCERATE SYNTHASE"/>
    <property type="match status" value="1"/>
</dbReference>
<feature type="domain" description="Glycosyl transferase family 1" evidence="1">
    <location>
        <begin position="219"/>
        <end position="371"/>
    </location>
</feature>
<proteinExistence type="predicted"/>
<dbReference type="Pfam" id="PF00534">
    <property type="entry name" value="Glycos_transf_1"/>
    <property type="match status" value="1"/>
</dbReference>
<accession>A0A4Q1KI06</accession>
<name>A0A4Q1KI06_9FLAO</name>
<dbReference type="GO" id="GO:0016757">
    <property type="term" value="F:glycosyltransferase activity"/>
    <property type="evidence" value="ECO:0007669"/>
    <property type="project" value="InterPro"/>
</dbReference>
<organism evidence="2 3">
    <name type="scientific">Flavobacterium piscinae</name>
    <dbReference type="NCBI Taxonomy" id="2506424"/>
    <lineage>
        <taxon>Bacteria</taxon>
        <taxon>Pseudomonadati</taxon>
        <taxon>Bacteroidota</taxon>
        <taxon>Flavobacteriia</taxon>
        <taxon>Flavobacteriales</taxon>
        <taxon>Flavobacteriaceae</taxon>
        <taxon>Flavobacterium</taxon>
    </lineage>
</organism>
<keyword evidence="3" id="KW-1185">Reference proteome</keyword>
<dbReference type="AlphaFoldDB" id="A0A4Q1KI06"/>
<dbReference type="OrthoDB" id="798298at2"/>
<dbReference type="RefSeq" id="WP_129465635.1">
    <property type="nucleotide sequence ID" value="NZ_SBKQ01000020.1"/>
</dbReference>
<protein>
    <submittedName>
        <fullName evidence="2">Glycosyltransferase</fullName>
    </submittedName>
</protein>
<evidence type="ECO:0000313" key="3">
    <source>
        <dbReference type="Proteomes" id="UP000289734"/>
    </source>
</evidence>
<dbReference type="Proteomes" id="UP000289734">
    <property type="component" value="Unassembled WGS sequence"/>
</dbReference>
<dbReference type="PANTHER" id="PTHR12526">
    <property type="entry name" value="GLYCOSYLTRANSFERASE"/>
    <property type="match status" value="1"/>
</dbReference>
<evidence type="ECO:0000259" key="1">
    <source>
        <dbReference type="Pfam" id="PF00534"/>
    </source>
</evidence>
<reference evidence="3" key="1">
    <citation type="submission" date="2019-01" db="EMBL/GenBank/DDBJ databases">
        <title>Cytophagaceae bacterium strain CAR-16.</title>
        <authorList>
            <person name="Chen W.-M."/>
        </authorList>
    </citation>
    <scope>NUCLEOTIDE SEQUENCE [LARGE SCALE GENOMIC DNA]</scope>
    <source>
        <strain evidence="3">ICH-30</strain>
    </source>
</reference>
<keyword evidence="2" id="KW-0808">Transferase</keyword>
<dbReference type="SUPFAM" id="SSF53756">
    <property type="entry name" value="UDP-Glycosyltransferase/glycogen phosphorylase"/>
    <property type="match status" value="1"/>
</dbReference>
<dbReference type="InterPro" id="IPR001296">
    <property type="entry name" value="Glyco_trans_1"/>
</dbReference>
<gene>
    <name evidence="2" type="ORF">EQG68_14630</name>
</gene>
<sequence length="396" mass="44436">MKKKLLFVIPSLDAGGGEKSLVNLLNTLDFDCYTVDLLVFQRKGLFLSSIPEAVTLLTPQGHYSVFTGGLVSTCLNLLKSGRISLLFHRLIYSLKTKFIRNKGAAEQSAWLNLREAIPNLENPYDVAIGFLEKSSIYYVVDNVTAKQKIGWIHTNYSQSGMKPSFDLPYFTQLDWVITVSPECVTDLKTTFPTLTSRFAVIHNIVSAKLIRQLATKEPEKVIDWTPFTLITVARLSPEKGCDLAVETCKLLVEQGLDVQWLLIGDGSERLSLEAQVARYGLQKRFLFLGLQANPYSFVQRASVYVQPSRYEGKSIAIDEAKILCKPIVVTNFPTAKDQITHLKTGLISPMHPEDLANEISKIYHSTSLQNDLMLHLSHEHIDSEQEIEKLYALVNG</sequence>
<dbReference type="CDD" id="cd03811">
    <property type="entry name" value="GT4_GT28_WabH-like"/>
    <property type="match status" value="1"/>
</dbReference>